<evidence type="ECO:0000259" key="2">
    <source>
        <dbReference type="Pfam" id="PF02481"/>
    </source>
</evidence>
<accession>V4Q406</accession>
<reference evidence="3 4" key="1">
    <citation type="journal article" date="2014" name="Nature">
        <title>Sequential evolution of bacterial morphology by co-option of a developmental regulator.</title>
        <authorList>
            <person name="Jiang C."/>
            <person name="Brown P.J."/>
            <person name="Ducret A."/>
            <person name="Brun Y.V."/>
        </authorList>
    </citation>
    <scope>NUCLEOTIDE SEQUENCE [LARGE SCALE GENOMIC DNA]</scope>
    <source>
        <strain evidence="3 4">DSM 16100</strain>
    </source>
</reference>
<sequence>MGFDRITTAQDEAERIARLRLARTHRIGPINFAQLMLRFGSAIRALEDLPHVVKRTGGSLTPFPQARLDEELARADAAGARLVVQGDADYPALLKQIDAASPILWTLGPLKVRHRAIGIVGARNASAAGQKIAQTLAHELG</sequence>
<feature type="domain" description="Smf/DprA SLOG" evidence="2">
    <location>
        <begin position="82"/>
        <end position="140"/>
    </location>
</feature>
<dbReference type="InterPro" id="IPR003488">
    <property type="entry name" value="DprA"/>
</dbReference>
<dbReference type="PANTHER" id="PTHR43022">
    <property type="entry name" value="PROTEIN SMF"/>
    <property type="match status" value="1"/>
</dbReference>
<evidence type="ECO:0000313" key="4">
    <source>
        <dbReference type="Proteomes" id="UP000017837"/>
    </source>
</evidence>
<keyword evidence="4" id="KW-1185">Reference proteome</keyword>
<gene>
    <name evidence="3" type="ORF">ABENE_01140</name>
</gene>
<dbReference type="EMBL" id="AWGB01000003">
    <property type="protein sequence ID" value="ESQ94454.1"/>
    <property type="molecule type" value="Genomic_DNA"/>
</dbReference>
<protein>
    <recommendedName>
        <fullName evidence="2">Smf/DprA SLOG domain-containing protein</fullName>
    </recommendedName>
</protein>
<comment type="similarity">
    <text evidence="1">Belongs to the DprA/Smf family.</text>
</comment>
<dbReference type="Pfam" id="PF02481">
    <property type="entry name" value="DNA_processg_A"/>
    <property type="match status" value="1"/>
</dbReference>
<dbReference type="SUPFAM" id="SSF102405">
    <property type="entry name" value="MCP/YpsA-like"/>
    <property type="match status" value="1"/>
</dbReference>
<organism evidence="3 4">
    <name type="scientific">Asticcacaulis benevestitus DSM 16100 = ATCC BAA-896</name>
    <dbReference type="NCBI Taxonomy" id="1121022"/>
    <lineage>
        <taxon>Bacteria</taxon>
        <taxon>Pseudomonadati</taxon>
        <taxon>Pseudomonadota</taxon>
        <taxon>Alphaproteobacteria</taxon>
        <taxon>Caulobacterales</taxon>
        <taxon>Caulobacteraceae</taxon>
        <taxon>Asticcacaulis</taxon>
    </lineage>
</organism>
<dbReference type="InterPro" id="IPR057666">
    <property type="entry name" value="DrpA_SLOG"/>
</dbReference>
<dbReference type="Pfam" id="PF21102">
    <property type="entry name" value="DprA_N"/>
    <property type="match status" value="1"/>
</dbReference>
<dbReference type="PATRIC" id="fig|1121022.4.peg.224"/>
<dbReference type="STRING" id="1121022.GCA_000376105_02524"/>
<dbReference type="PANTHER" id="PTHR43022:SF1">
    <property type="entry name" value="PROTEIN SMF"/>
    <property type="match status" value="1"/>
</dbReference>
<name>V4Q406_9CAUL</name>
<proteinExistence type="inferred from homology"/>
<dbReference type="GO" id="GO:0009294">
    <property type="term" value="P:DNA-mediated transformation"/>
    <property type="evidence" value="ECO:0007669"/>
    <property type="project" value="InterPro"/>
</dbReference>
<dbReference type="Gene3D" id="3.40.50.450">
    <property type="match status" value="1"/>
</dbReference>
<dbReference type="RefSeq" id="WP_023447247.1">
    <property type="nucleotide sequence ID" value="NZ_AQWM01000011.1"/>
</dbReference>
<dbReference type="eggNOG" id="COG0758">
    <property type="taxonomic scope" value="Bacteria"/>
</dbReference>
<dbReference type="Proteomes" id="UP000017837">
    <property type="component" value="Unassembled WGS sequence"/>
</dbReference>
<evidence type="ECO:0000256" key="1">
    <source>
        <dbReference type="ARBA" id="ARBA00006525"/>
    </source>
</evidence>
<evidence type="ECO:0000313" key="3">
    <source>
        <dbReference type="EMBL" id="ESQ94454.1"/>
    </source>
</evidence>
<dbReference type="AlphaFoldDB" id="V4Q406"/>
<comment type="caution">
    <text evidence="3">The sequence shown here is derived from an EMBL/GenBank/DDBJ whole genome shotgun (WGS) entry which is preliminary data.</text>
</comment>